<feature type="coiled-coil region" evidence="1">
    <location>
        <begin position="6"/>
        <end position="33"/>
    </location>
</feature>
<dbReference type="InterPro" id="IPR046348">
    <property type="entry name" value="SIS_dom_sf"/>
</dbReference>
<feature type="non-terminal residue" evidence="2">
    <location>
        <position position="74"/>
    </location>
</feature>
<dbReference type="PANTHER" id="PTHR42745">
    <property type="match status" value="1"/>
</dbReference>
<dbReference type="GO" id="GO:0016853">
    <property type="term" value="F:isomerase activity"/>
    <property type="evidence" value="ECO:0007669"/>
    <property type="project" value="UniProtKB-KW"/>
</dbReference>
<reference evidence="2" key="1">
    <citation type="journal article" date="2020" name="mSystems">
        <title>Genome- and Community-Level Interaction Insights into Carbon Utilization and Element Cycling Functions of Hydrothermarchaeota in Hydrothermal Sediment.</title>
        <authorList>
            <person name="Zhou Z."/>
            <person name="Liu Y."/>
            <person name="Xu W."/>
            <person name="Pan J."/>
            <person name="Luo Z.H."/>
            <person name="Li M."/>
        </authorList>
    </citation>
    <scope>NUCLEOTIDE SEQUENCE [LARGE SCALE GENOMIC DNA]</scope>
    <source>
        <strain evidence="2">SpSt-1257</strain>
    </source>
</reference>
<dbReference type="GO" id="GO:1901135">
    <property type="term" value="P:carbohydrate derivative metabolic process"/>
    <property type="evidence" value="ECO:0007669"/>
    <property type="project" value="InterPro"/>
</dbReference>
<gene>
    <name evidence="2" type="ORF">ENO34_00835</name>
</gene>
<proteinExistence type="predicted"/>
<dbReference type="SUPFAM" id="SSF53697">
    <property type="entry name" value="SIS domain"/>
    <property type="match status" value="1"/>
</dbReference>
<keyword evidence="2" id="KW-0413">Isomerase</keyword>
<evidence type="ECO:0000256" key="1">
    <source>
        <dbReference type="SAM" id="Coils"/>
    </source>
</evidence>
<protein>
    <submittedName>
        <fullName evidence="2">KpsF/GutQ family sugar-phosphate isomerase</fullName>
    </submittedName>
</protein>
<dbReference type="AlphaFoldDB" id="A0A832D9I0"/>
<comment type="caution">
    <text evidence="2">The sequence shown here is derived from an EMBL/GenBank/DDBJ whole genome shotgun (WGS) entry which is preliminary data.</text>
</comment>
<dbReference type="PANTHER" id="PTHR42745:SF1">
    <property type="entry name" value="ARABINOSE 5-PHOSPHATE ISOMERASE KDSD"/>
    <property type="match status" value="1"/>
</dbReference>
<name>A0A832D9I0_9AQUI</name>
<dbReference type="Proteomes" id="UP000885621">
    <property type="component" value="Unassembled WGS sequence"/>
</dbReference>
<dbReference type="Gene3D" id="3.40.50.10490">
    <property type="entry name" value="Glucose-6-phosphate isomerase like protein, domain 1"/>
    <property type="match status" value="1"/>
</dbReference>
<dbReference type="GO" id="GO:0097367">
    <property type="term" value="F:carbohydrate derivative binding"/>
    <property type="evidence" value="ECO:0007669"/>
    <property type="project" value="InterPro"/>
</dbReference>
<keyword evidence="1" id="KW-0175">Coiled coil</keyword>
<dbReference type="EMBL" id="DSFC01000046">
    <property type="protein sequence ID" value="HEV08928.1"/>
    <property type="molecule type" value="Genomic_DNA"/>
</dbReference>
<evidence type="ECO:0000313" key="2">
    <source>
        <dbReference type="EMBL" id="HEV08928.1"/>
    </source>
</evidence>
<dbReference type="InterPro" id="IPR050986">
    <property type="entry name" value="GutQ/KpsF_isomerases"/>
</dbReference>
<organism evidence="2">
    <name type="scientific">Sulfurihydrogenibium azorense</name>
    <dbReference type="NCBI Taxonomy" id="309806"/>
    <lineage>
        <taxon>Bacteria</taxon>
        <taxon>Pseudomonadati</taxon>
        <taxon>Aquificota</taxon>
        <taxon>Aquificia</taxon>
        <taxon>Aquificales</taxon>
        <taxon>Hydrogenothermaceae</taxon>
        <taxon>Sulfurihydrogenibium</taxon>
    </lineage>
</organism>
<accession>A0A832D9I0</accession>
<sequence>MDVPIIDLAKQTIEEEIRALNRLKDSIDESFEKAVKLILETQGKVVVTGMGKSGLIGKKIAATLSSTGTPAFFL</sequence>